<name>A0A6J6E222_9ZZZZ</name>
<dbReference type="EMBL" id="CAEZTK010000031">
    <property type="protein sequence ID" value="CAB4567438.1"/>
    <property type="molecule type" value="Genomic_DNA"/>
</dbReference>
<sequence length="70" mass="7464">MQIARSKLEPLFGNHAGDNETVTLRLGHISPQFTIALRTRSRDSDNAASGSPSNEYPGSPSAISTSTFTT</sequence>
<feature type="compositionally biased region" description="Polar residues" evidence="1">
    <location>
        <begin position="46"/>
        <end position="70"/>
    </location>
</feature>
<accession>A0A6J6E222</accession>
<dbReference type="AlphaFoldDB" id="A0A6J6E222"/>
<proteinExistence type="predicted"/>
<reference evidence="2" key="1">
    <citation type="submission" date="2020-05" db="EMBL/GenBank/DDBJ databases">
        <authorList>
            <person name="Chiriac C."/>
            <person name="Salcher M."/>
            <person name="Ghai R."/>
            <person name="Kavagutti S V."/>
        </authorList>
    </citation>
    <scope>NUCLEOTIDE SEQUENCE</scope>
</reference>
<feature type="region of interest" description="Disordered" evidence="1">
    <location>
        <begin position="38"/>
        <end position="70"/>
    </location>
</feature>
<protein>
    <submittedName>
        <fullName evidence="2">Unannotated protein</fullName>
    </submittedName>
</protein>
<evidence type="ECO:0000256" key="1">
    <source>
        <dbReference type="SAM" id="MobiDB-lite"/>
    </source>
</evidence>
<gene>
    <name evidence="2" type="ORF">UFOPK1643_00575</name>
</gene>
<evidence type="ECO:0000313" key="2">
    <source>
        <dbReference type="EMBL" id="CAB4567438.1"/>
    </source>
</evidence>
<organism evidence="2">
    <name type="scientific">freshwater metagenome</name>
    <dbReference type="NCBI Taxonomy" id="449393"/>
    <lineage>
        <taxon>unclassified sequences</taxon>
        <taxon>metagenomes</taxon>
        <taxon>ecological metagenomes</taxon>
    </lineage>
</organism>